<evidence type="ECO:0000256" key="1">
    <source>
        <dbReference type="ARBA" id="ARBA00022679"/>
    </source>
</evidence>
<dbReference type="EMBL" id="VYRZ01000001">
    <property type="protein sequence ID" value="KAA9089738.1"/>
    <property type="molecule type" value="Genomic_DNA"/>
</dbReference>
<sequence>MSPLVSVDDLAAEIERGAPVRLLDVRWRLDRAEGRPDYLTGHLPGAVYVDLERELARPGVPEHGRHPLPERADLEAAARRWGLRSGDRLVAYDDNDGVAAARAWWLLRRHGLDVRVLDGGFRAWVGSGRRLERSDRAARTGDIELIEPAGGVVEIDRAAVAPRLGVLLDVRAPQHYRGQVAGTDPVSGHIPGAVNLPTVAHIAPSGLLRSPDEIRAALAAVGIGPETDVVLTCSSGIPSAHTALAFAVAGLPDPAIFVGSWSQWSRDAGRPIATGATPAAAIGVV</sequence>
<evidence type="ECO:0000313" key="4">
    <source>
        <dbReference type="EMBL" id="KAA9089738.1"/>
    </source>
</evidence>
<dbReference type="PROSITE" id="PS00380">
    <property type="entry name" value="RHODANESE_1"/>
    <property type="match status" value="1"/>
</dbReference>
<dbReference type="GO" id="GO:0004792">
    <property type="term" value="F:thiosulfate-cyanide sulfurtransferase activity"/>
    <property type="evidence" value="ECO:0007669"/>
    <property type="project" value="InterPro"/>
</dbReference>
<dbReference type="AlphaFoldDB" id="A0A5J5IUZ1"/>
<dbReference type="InterPro" id="IPR001763">
    <property type="entry name" value="Rhodanese-like_dom"/>
</dbReference>
<keyword evidence="2" id="KW-0677">Repeat</keyword>
<dbReference type="PANTHER" id="PTHR11364">
    <property type="entry name" value="THIOSULFATE SULFERTANSFERASE"/>
    <property type="match status" value="1"/>
</dbReference>
<organism evidence="4 5">
    <name type="scientific">Microbacterium radiodurans</name>
    <dbReference type="NCBI Taxonomy" id="661398"/>
    <lineage>
        <taxon>Bacteria</taxon>
        <taxon>Bacillati</taxon>
        <taxon>Actinomycetota</taxon>
        <taxon>Actinomycetes</taxon>
        <taxon>Micrococcales</taxon>
        <taxon>Microbacteriaceae</taxon>
        <taxon>Microbacterium</taxon>
    </lineage>
</organism>
<dbReference type="InterPro" id="IPR045078">
    <property type="entry name" value="TST/MPST-like"/>
</dbReference>
<dbReference type="Proteomes" id="UP000327039">
    <property type="component" value="Unassembled WGS sequence"/>
</dbReference>
<evidence type="ECO:0000259" key="3">
    <source>
        <dbReference type="PROSITE" id="PS50206"/>
    </source>
</evidence>
<name>A0A5J5IUZ1_9MICO</name>
<dbReference type="SUPFAM" id="SSF52821">
    <property type="entry name" value="Rhodanese/Cell cycle control phosphatase"/>
    <property type="match status" value="2"/>
</dbReference>
<accession>A0A5J5IUZ1</accession>
<protein>
    <submittedName>
        <fullName evidence="4">Sulfurtransferase</fullName>
    </submittedName>
</protein>
<dbReference type="CDD" id="cd01448">
    <property type="entry name" value="TST_Repeat_1"/>
    <property type="match status" value="1"/>
</dbReference>
<dbReference type="PANTHER" id="PTHR11364:SF27">
    <property type="entry name" value="SULFURTRANSFERASE"/>
    <property type="match status" value="1"/>
</dbReference>
<dbReference type="PROSITE" id="PS50206">
    <property type="entry name" value="RHODANESE_3"/>
    <property type="match status" value="2"/>
</dbReference>
<dbReference type="InterPro" id="IPR001307">
    <property type="entry name" value="Thiosulphate_STrfase_CS"/>
</dbReference>
<reference evidence="5" key="1">
    <citation type="submission" date="2019-09" db="EMBL/GenBank/DDBJ databases">
        <title>Mumia zhuanghuii sp. nov. isolated from the intestinal contents of plateau pika (Ochotona curzoniae) in the Qinghai-Tibet plateau of China.</title>
        <authorList>
            <person name="Tian Z."/>
        </authorList>
    </citation>
    <scope>NUCLEOTIDE SEQUENCE [LARGE SCALE GENOMIC DNA]</scope>
    <source>
        <strain evidence="5">DSM 25564</strain>
    </source>
</reference>
<feature type="domain" description="Rhodanese" evidence="3">
    <location>
        <begin position="16"/>
        <end position="133"/>
    </location>
</feature>
<evidence type="ECO:0000313" key="5">
    <source>
        <dbReference type="Proteomes" id="UP000327039"/>
    </source>
</evidence>
<proteinExistence type="predicted"/>
<dbReference type="CDD" id="cd01449">
    <property type="entry name" value="TST_Repeat_2"/>
    <property type="match status" value="1"/>
</dbReference>
<feature type="domain" description="Rhodanese" evidence="3">
    <location>
        <begin position="166"/>
        <end position="273"/>
    </location>
</feature>
<gene>
    <name evidence="4" type="ORF">F6B42_04560</name>
</gene>
<dbReference type="Pfam" id="PF00581">
    <property type="entry name" value="Rhodanese"/>
    <property type="match status" value="2"/>
</dbReference>
<keyword evidence="5" id="KW-1185">Reference proteome</keyword>
<evidence type="ECO:0000256" key="2">
    <source>
        <dbReference type="ARBA" id="ARBA00022737"/>
    </source>
</evidence>
<dbReference type="RefSeq" id="WP_150418369.1">
    <property type="nucleotide sequence ID" value="NZ_VYRZ01000001.1"/>
</dbReference>
<dbReference type="SMART" id="SM00450">
    <property type="entry name" value="RHOD"/>
    <property type="match status" value="2"/>
</dbReference>
<comment type="caution">
    <text evidence="4">The sequence shown here is derived from an EMBL/GenBank/DDBJ whole genome shotgun (WGS) entry which is preliminary data.</text>
</comment>
<keyword evidence="1 4" id="KW-0808">Transferase</keyword>
<dbReference type="Gene3D" id="3.40.250.10">
    <property type="entry name" value="Rhodanese-like domain"/>
    <property type="match status" value="2"/>
</dbReference>
<dbReference type="InterPro" id="IPR036873">
    <property type="entry name" value="Rhodanese-like_dom_sf"/>
</dbReference>
<dbReference type="OrthoDB" id="9770030at2"/>